<evidence type="ECO:0000256" key="1">
    <source>
        <dbReference type="SAM" id="Coils"/>
    </source>
</evidence>
<accession>A0A9P5PUQ2</accession>
<evidence type="ECO:0000313" key="4">
    <source>
        <dbReference type="Proteomes" id="UP000772434"/>
    </source>
</evidence>
<sequence>MFHFQPTRVSSFPADLGYSRPQPSRQRYLDSLAELRAAEAEREEEDLLRRLEEIQLRKQHDHLLRRSQHDVFSPYSYRSFDEEELERTAAVRHRQQELELEYIRRKREEEAQLLAVTQKREELKLQELTRLRQEEEARLRALRHEAQQFEAVHGTRSLQGLPSSKQVCVFIVHKF</sequence>
<keyword evidence="1" id="KW-0175">Coiled coil</keyword>
<evidence type="ECO:0000256" key="2">
    <source>
        <dbReference type="SAM" id="MobiDB-lite"/>
    </source>
</evidence>
<name>A0A9P5PUQ2_9AGAR</name>
<reference evidence="3" key="1">
    <citation type="submission" date="2020-11" db="EMBL/GenBank/DDBJ databases">
        <authorList>
            <consortium name="DOE Joint Genome Institute"/>
            <person name="Ahrendt S."/>
            <person name="Riley R."/>
            <person name="Andreopoulos W."/>
            <person name="Labutti K."/>
            <person name="Pangilinan J."/>
            <person name="Ruiz-Duenas F.J."/>
            <person name="Barrasa J.M."/>
            <person name="Sanchez-Garcia M."/>
            <person name="Camarero S."/>
            <person name="Miyauchi S."/>
            <person name="Serrano A."/>
            <person name="Linde D."/>
            <person name="Babiker R."/>
            <person name="Drula E."/>
            <person name="Ayuso-Fernandez I."/>
            <person name="Pacheco R."/>
            <person name="Padilla G."/>
            <person name="Ferreira P."/>
            <person name="Barriuso J."/>
            <person name="Kellner H."/>
            <person name="Castanera R."/>
            <person name="Alfaro M."/>
            <person name="Ramirez L."/>
            <person name="Pisabarro A.G."/>
            <person name="Kuo A."/>
            <person name="Tritt A."/>
            <person name="Lipzen A."/>
            <person name="He G."/>
            <person name="Yan M."/>
            <person name="Ng V."/>
            <person name="Cullen D."/>
            <person name="Martin F."/>
            <person name="Rosso M.-N."/>
            <person name="Henrissat B."/>
            <person name="Hibbett D."/>
            <person name="Martinez A.T."/>
            <person name="Grigoriev I.V."/>
        </authorList>
    </citation>
    <scope>NUCLEOTIDE SEQUENCE</scope>
    <source>
        <strain evidence="3">AH 40177</strain>
    </source>
</reference>
<protein>
    <submittedName>
        <fullName evidence="3">Uncharacterized protein</fullName>
    </submittedName>
</protein>
<keyword evidence="4" id="KW-1185">Reference proteome</keyword>
<evidence type="ECO:0000313" key="3">
    <source>
        <dbReference type="EMBL" id="KAF9072764.1"/>
    </source>
</evidence>
<proteinExistence type="predicted"/>
<dbReference type="Proteomes" id="UP000772434">
    <property type="component" value="Unassembled WGS sequence"/>
</dbReference>
<comment type="caution">
    <text evidence="3">The sequence shown here is derived from an EMBL/GenBank/DDBJ whole genome shotgun (WGS) entry which is preliminary data.</text>
</comment>
<dbReference type="EMBL" id="JADNRY010000022">
    <property type="protein sequence ID" value="KAF9072764.1"/>
    <property type="molecule type" value="Genomic_DNA"/>
</dbReference>
<organism evidence="3 4">
    <name type="scientific">Rhodocollybia butyracea</name>
    <dbReference type="NCBI Taxonomy" id="206335"/>
    <lineage>
        <taxon>Eukaryota</taxon>
        <taxon>Fungi</taxon>
        <taxon>Dikarya</taxon>
        <taxon>Basidiomycota</taxon>
        <taxon>Agaricomycotina</taxon>
        <taxon>Agaricomycetes</taxon>
        <taxon>Agaricomycetidae</taxon>
        <taxon>Agaricales</taxon>
        <taxon>Marasmiineae</taxon>
        <taxon>Omphalotaceae</taxon>
        <taxon>Rhodocollybia</taxon>
    </lineage>
</organism>
<gene>
    <name evidence="3" type="ORF">BDP27DRAFT_387869</name>
</gene>
<dbReference type="AlphaFoldDB" id="A0A9P5PUQ2"/>
<feature type="region of interest" description="Disordered" evidence="2">
    <location>
        <begin position="1"/>
        <end position="23"/>
    </location>
</feature>
<feature type="coiled-coil region" evidence="1">
    <location>
        <begin position="106"/>
        <end position="152"/>
    </location>
</feature>